<keyword evidence="2" id="KW-1185">Reference proteome</keyword>
<dbReference type="Proteomes" id="UP000215059">
    <property type="component" value="Unassembled WGS sequence"/>
</dbReference>
<reference evidence="1 2" key="1">
    <citation type="submission" date="2017-07" db="EMBL/GenBank/DDBJ databases">
        <title>Fictibacillus sp. nov. GDSW-R2A3 Genome sequencing and assembly.</title>
        <authorList>
            <person name="Mayilraj S."/>
        </authorList>
    </citation>
    <scope>NUCLEOTIDE SEQUENCE [LARGE SCALE GENOMIC DNA]</scope>
    <source>
        <strain evidence="1 2">GDSW-R2A3</strain>
    </source>
</reference>
<name>A0A235FE02_9BACL</name>
<comment type="caution">
    <text evidence="1">The sequence shown here is derived from an EMBL/GenBank/DDBJ whole genome shotgun (WGS) entry which is preliminary data.</text>
</comment>
<evidence type="ECO:0000313" key="2">
    <source>
        <dbReference type="Proteomes" id="UP000215059"/>
    </source>
</evidence>
<dbReference type="OrthoDB" id="6293663at2"/>
<organism evidence="1 2">
    <name type="scientific">Fictibacillus aquaticus</name>
    <dbReference type="NCBI Taxonomy" id="2021314"/>
    <lineage>
        <taxon>Bacteria</taxon>
        <taxon>Bacillati</taxon>
        <taxon>Bacillota</taxon>
        <taxon>Bacilli</taxon>
        <taxon>Bacillales</taxon>
        <taxon>Fictibacillaceae</taxon>
        <taxon>Fictibacillus</taxon>
    </lineage>
</organism>
<accession>A0A235FE02</accession>
<dbReference type="RefSeq" id="WP_094251502.1">
    <property type="nucleotide sequence ID" value="NZ_JBHLXL010000001.1"/>
</dbReference>
<evidence type="ECO:0008006" key="3">
    <source>
        <dbReference type="Google" id="ProtNLM"/>
    </source>
</evidence>
<dbReference type="Pfam" id="PF09855">
    <property type="entry name" value="Zn_ribbon_13"/>
    <property type="match status" value="1"/>
</dbReference>
<dbReference type="AlphaFoldDB" id="A0A235FE02"/>
<dbReference type="EMBL" id="NOII01000001">
    <property type="protein sequence ID" value="OYD59541.1"/>
    <property type="molecule type" value="Genomic_DNA"/>
</dbReference>
<protein>
    <recommendedName>
        <fullName evidence="3">Nucleic acid-binding protein</fullName>
    </recommendedName>
</protein>
<evidence type="ECO:0000313" key="1">
    <source>
        <dbReference type="EMBL" id="OYD59541.1"/>
    </source>
</evidence>
<sequence>MSKVEEAIKAKFKCTKCSGSECKMKELAMTGSGLSKLLDIQHNHYLFVSCRNCGYVEIFDPNVLEGKKGQLSSFLDVLFG</sequence>
<gene>
    <name evidence="1" type="ORF">CGZ90_06515</name>
</gene>
<dbReference type="InterPro" id="IPR018652">
    <property type="entry name" value="DUF2082_NA-bd_Znr"/>
</dbReference>
<proteinExistence type="predicted"/>